<accession>A0ABN6FJL3</accession>
<evidence type="ECO:0000313" key="4">
    <source>
        <dbReference type="EMBL" id="BCT77077.1"/>
    </source>
</evidence>
<reference evidence="4 5" key="1">
    <citation type="journal article" date="2021" name="J. Biosci. Bioeng.">
        <title>Identification and characterization of a chc gene cluster responsible for the aromatization pathway of cyclohexanecarboxylate degradation in Sinomonas cyclohexanicum ATCC 51369.</title>
        <authorList>
            <person name="Yamamoto T."/>
            <person name="Hasegawa Y."/>
            <person name="Lau P.C.K."/>
            <person name="Iwaki H."/>
        </authorList>
    </citation>
    <scope>NUCLEOTIDE SEQUENCE [LARGE SCALE GENOMIC DNA]</scope>
    <source>
        <strain evidence="4 5">ATCC 51369</strain>
    </source>
</reference>
<dbReference type="InterPro" id="IPR002938">
    <property type="entry name" value="FAD-bd"/>
</dbReference>
<dbReference type="Proteomes" id="UP001319861">
    <property type="component" value="Chromosome"/>
</dbReference>
<evidence type="ECO:0000256" key="1">
    <source>
        <dbReference type="ARBA" id="ARBA00023002"/>
    </source>
</evidence>
<dbReference type="Gene3D" id="3.50.50.60">
    <property type="entry name" value="FAD/NAD(P)-binding domain"/>
    <property type="match status" value="1"/>
</dbReference>
<name>A0ABN6FJL3_SINCY</name>
<dbReference type="InterPro" id="IPR036188">
    <property type="entry name" value="FAD/NAD-bd_sf"/>
</dbReference>
<dbReference type="GO" id="GO:0004497">
    <property type="term" value="F:monooxygenase activity"/>
    <property type="evidence" value="ECO:0007669"/>
    <property type="project" value="UniProtKB-KW"/>
</dbReference>
<dbReference type="PANTHER" id="PTHR13789:SF309">
    <property type="entry name" value="PUTATIVE (AFU_ORTHOLOGUE AFUA_6G14510)-RELATED"/>
    <property type="match status" value="1"/>
</dbReference>
<gene>
    <name evidence="4" type="ORF">SCMU_29190</name>
</gene>
<keyword evidence="2 4" id="KW-0503">Monooxygenase</keyword>
<evidence type="ECO:0000256" key="2">
    <source>
        <dbReference type="ARBA" id="ARBA00023033"/>
    </source>
</evidence>
<dbReference type="RefSeq" id="WP_229229824.1">
    <property type="nucleotide sequence ID" value="NZ_AP024525.1"/>
</dbReference>
<keyword evidence="1" id="KW-0560">Oxidoreductase</keyword>
<dbReference type="EMBL" id="AP024525">
    <property type="protein sequence ID" value="BCT77077.1"/>
    <property type="molecule type" value="Genomic_DNA"/>
</dbReference>
<dbReference type="PRINTS" id="PR00420">
    <property type="entry name" value="RNGMNOXGNASE"/>
</dbReference>
<evidence type="ECO:0000259" key="3">
    <source>
        <dbReference type="Pfam" id="PF01494"/>
    </source>
</evidence>
<sequence>MKGTAVIVGGGIAGLAAARSLLDGGWDVEVRERHSTLSTTGTLLSLWPVAYASLQRLGAADRLETIELASGELVAPDGRVLASLRLPPGSRGVGRMNLLETLLAALPDGTVRWGSPVGPADLADLTDRADVVVAADGVHSAVRSASFPGARLRDAKVVAFRGVAPIASRDGSETWGRGLIFGRAPFPGGGSNWYAGVRTELAGTRDDDPLDVLRALYRDWHPKVHEVLDSLIPEAIDRRRIEDMAPLKSYVAGNVVLVGDAAHAMAPHLGRGGCESLVDGLALAEALRAASSVEEGLRRYDAARRRPSQRAVAGSRLMNRLTNQQRHPWLRDTLVAAAGRVVRGFAARRGEYGRPSQRVGGTRP</sequence>
<organism evidence="4 5">
    <name type="scientific">Sinomonas cyclohexanicum</name>
    <name type="common">Corynebacterium cyclohexanicum</name>
    <dbReference type="NCBI Taxonomy" id="322009"/>
    <lineage>
        <taxon>Bacteria</taxon>
        <taxon>Bacillati</taxon>
        <taxon>Actinomycetota</taxon>
        <taxon>Actinomycetes</taxon>
        <taxon>Micrococcales</taxon>
        <taxon>Micrococcaceae</taxon>
        <taxon>Sinomonas</taxon>
    </lineage>
</organism>
<dbReference type="SUPFAM" id="SSF51905">
    <property type="entry name" value="FAD/NAD(P)-binding domain"/>
    <property type="match status" value="1"/>
</dbReference>
<evidence type="ECO:0000313" key="5">
    <source>
        <dbReference type="Proteomes" id="UP001319861"/>
    </source>
</evidence>
<feature type="domain" description="FAD-binding" evidence="3">
    <location>
        <begin position="128"/>
        <end position="313"/>
    </location>
</feature>
<dbReference type="InterPro" id="IPR050493">
    <property type="entry name" value="FAD-dep_Monooxygenase_BioMet"/>
</dbReference>
<keyword evidence="5" id="KW-1185">Reference proteome</keyword>
<dbReference type="PANTHER" id="PTHR13789">
    <property type="entry name" value="MONOOXYGENASE"/>
    <property type="match status" value="1"/>
</dbReference>
<protein>
    <submittedName>
        <fullName evidence="4">Monooxygenase</fullName>
    </submittedName>
</protein>
<dbReference type="Pfam" id="PF01494">
    <property type="entry name" value="FAD_binding_3"/>
    <property type="match status" value="1"/>
</dbReference>
<proteinExistence type="predicted"/>